<gene>
    <name evidence="1" type="ORF">CUN59_20105</name>
</gene>
<keyword evidence="2" id="KW-1185">Reference proteome</keyword>
<dbReference type="PANTHER" id="PTHR35586">
    <property type="entry name" value="SLL1691 PROTEIN"/>
    <property type="match status" value="1"/>
</dbReference>
<evidence type="ECO:0000313" key="2">
    <source>
        <dbReference type="Proteomes" id="UP000239589"/>
    </source>
</evidence>
<sequence>MTETTANYDQTWKEAIGEYFELFIQFFYPNLHAKIDWSKTPISLDKELEQITASSQTKKRYADKLFQVWLLNNEIIWILIHIEVQSQYDKEFTQRMYIYNYRSFDLFHKPVISLAILGDEDKKWRPNGYEYGIDDSLVKMQFSIVKLLDYQWEDLTTSNNLFAIMVMAHLKTKATTKNLTEREQWKWNIVRPLYQKGLTRFDIINLVKFIDKMMTLPPPLQTEFNDKLEQHEKELNMPFLSTIEEMAEQRGEAKGKQLGARETCQNNILKILANRFNSVPELMNDSLKKIEDMTILENLLLASISVNSLGEFQKLIDAELQENK</sequence>
<accession>A0A2S6CPF4</accession>
<organism evidence="1 2">
    <name type="scientific">Cuspidothrix issatschenkoi CHARLIE-1</name>
    <dbReference type="NCBI Taxonomy" id="2052836"/>
    <lineage>
        <taxon>Bacteria</taxon>
        <taxon>Bacillati</taxon>
        <taxon>Cyanobacteriota</taxon>
        <taxon>Cyanophyceae</taxon>
        <taxon>Nostocales</taxon>
        <taxon>Aphanizomenonaceae</taxon>
        <taxon>Cuspidothrix</taxon>
    </lineage>
</organism>
<dbReference type="AlphaFoldDB" id="A0A2S6CPF4"/>
<reference evidence="1 2" key="1">
    <citation type="submission" date="2018-02" db="EMBL/GenBank/DDBJ databases">
        <title>Discovery of a pederin family compound in a non-symbiotic bloom-forming cyanobacterium.</title>
        <authorList>
            <person name="Kust A."/>
            <person name="Mares J."/>
            <person name="Jokela J."/>
            <person name="Urajova P."/>
            <person name="Hajek J."/>
            <person name="Saurav K."/>
            <person name="Voracova K."/>
            <person name="Fewer D.P."/>
            <person name="Haapaniemi E."/>
            <person name="Permi P."/>
            <person name="Rehakova K."/>
            <person name="Sivonen K."/>
            <person name="Hrouzek P."/>
        </authorList>
    </citation>
    <scope>NUCLEOTIDE SEQUENCE [LARGE SCALE GENOMIC DNA]</scope>
    <source>
        <strain evidence="1 2">CHARLIE-1</strain>
    </source>
</reference>
<dbReference type="Proteomes" id="UP000239589">
    <property type="component" value="Unassembled WGS sequence"/>
</dbReference>
<name>A0A2S6CPF4_9CYAN</name>
<proteinExistence type="predicted"/>
<dbReference type="RefSeq" id="WP_104389493.1">
    <property type="nucleotide sequence ID" value="NZ_PGEM01000201.1"/>
</dbReference>
<protein>
    <recommendedName>
        <fullName evidence="3">Transposase</fullName>
    </recommendedName>
</protein>
<dbReference type="OrthoDB" id="569771at2"/>
<dbReference type="EMBL" id="PGEM01000201">
    <property type="protein sequence ID" value="PPJ61589.1"/>
    <property type="molecule type" value="Genomic_DNA"/>
</dbReference>
<dbReference type="PANTHER" id="PTHR35586:SF1">
    <property type="entry name" value="SLL1691 PROTEIN"/>
    <property type="match status" value="1"/>
</dbReference>
<comment type="caution">
    <text evidence="1">The sequence shown here is derived from an EMBL/GenBank/DDBJ whole genome shotgun (WGS) entry which is preliminary data.</text>
</comment>
<evidence type="ECO:0000313" key="1">
    <source>
        <dbReference type="EMBL" id="PPJ61589.1"/>
    </source>
</evidence>
<evidence type="ECO:0008006" key="3">
    <source>
        <dbReference type="Google" id="ProtNLM"/>
    </source>
</evidence>